<organism evidence="2 3">
    <name type="scientific">Sedimentisphaera cyanobacteriorum</name>
    <dbReference type="NCBI Taxonomy" id="1940790"/>
    <lineage>
        <taxon>Bacteria</taxon>
        <taxon>Pseudomonadati</taxon>
        <taxon>Planctomycetota</taxon>
        <taxon>Phycisphaerae</taxon>
        <taxon>Sedimentisphaerales</taxon>
        <taxon>Sedimentisphaeraceae</taxon>
        <taxon>Sedimentisphaera</taxon>
    </lineage>
</organism>
<reference evidence="3" key="1">
    <citation type="submission" date="2017-02" db="EMBL/GenBank/DDBJ databases">
        <title>Comparative genomics and description of representatives of a novel lineage of planctomycetes thriving in anoxic sediments.</title>
        <authorList>
            <person name="Spring S."/>
            <person name="Bunk B."/>
            <person name="Sproer C."/>
            <person name="Klenk H.-P."/>
        </authorList>
    </citation>
    <scope>NUCLEOTIDE SEQUENCE [LARGE SCALE GENOMIC DNA]</scope>
    <source>
        <strain evidence="3">L21-RPul-D3</strain>
    </source>
</reference>
<dbReference type="InterPro" id="IPR051922">
    <property type="entry name" value="Bact_Sporulation_Assoc"/>
</dbReference>
<dbReference type="KEGG" id="pbu:L21SP3_00517"/>
<name>A0A1Q2HMN9_9BACT</name>
<dbReference type="AlphaFoldDB" id="A0A1Q2HMN9"/>
<gene>
    <name evidence="2" type="ORF">L21SP3_00517</name>
</gene>
<keyword evidence="3" id="KW-1185">Reference proteome</keyword>
<dbReference type="InterPro" id="IPR013693">
    <property type="entry name" value="SpoIID/LytB_N"/>
</dbReference>
<dbReference type="PANTHER" id="PTHR30032:SF4">
    <property type="entry name" value="AMIDASE ENHANCER"/>
    <property type="match status" value="1"/>
</dbReference>
<proteinExistence type="predicted"/>
<dbReference type="GO" id="GO:0030435">
    <property type="term" value="P:sporulation resulting in formation of a cellular spore"/>
    <property type="evidence" value="ECO:0007669"/>
    <property type="project" value="InterPro"/>
</dbReference>
<accession>A0A1Q2HMN9</accession>
<feature type="domain" description="Sporulation stage II protein D amidase enhancer LytB N-terminal" evidence="1">
    <location>
        <begin position="138"/>
        <end position="225"/>
    </location>
</feature>
<dbReference type="EMBL" id="CP019633">
    <property type="protein sequence ID" value="AQQ08727.1"/>
    <property type="molecule type" value="Genomic_DNA"/>
</dbReference>
<evidence type="ECO:0000313" key="3">
    <source>
        <dbReference type="Proteomes" id="UP000188273"/>
    </source>
</evidence>
<protein>
    <recommendedName>
        <fullName evidence="1">Sporulation stage II protein D amidase enhancer LytB N-terminal domain-containing protein</fullName>
    </recommendedName>
</protein>
<dbReference type="Pfam" id="PF08486">
    <property type="entry name" value="SpoIID"/>
    <property type="match status" value="1"/>
</dbReference>
<dbReference type="PANTHER" id="PTHR30032">
    <property type="entry name" value="N-ACETYLMURAMOYL-L-ALANINE AMIDASE-RELATED"/>
    <property type="match status" value="1"/>
</dbReference>
<dbReference type="STRING" id="1940790.L21SP3_00517"/>
<dbReference type="NCBIfam" id="TIGR02669">
    <property type="entry name" value="SpoIID_LytB"/>
    <property type="match status" value="1"/>
</dbReference>
<sequence>MIPCGKIKKTFRLLLYCSLFFCILNFQSCKPKPKDFKSLRDEFESKGKDLKVLLTKSESIEINCEGSFQLCDISGDKIVMFQKSPSNIALHFENGVINAGGKAKFESGIELYTHKKSFSVNGRNYRGRLKIIPYPESERIAAINEIPLELYLAGVISSEVPARWPDETLKAQSVASRSYALFQANQREDENWHLRTTQANQVYRGIEAEEKKIWRILLKTQGEVLLVQNSEDILPAYFSSTCGGATFKASEVFGGEDFSIVGVECPYCKKSAKKDYLNWPEFEISLSELRKKLVSNYSSMKKLGKIKDIRPAETLKNAGFEKITKVRIICENGDETLRAEDLRLTADPTGIKFRSTVCRLEIRNGTLKAADGKGFGHNVGMCQYGAKQMAVEGNNYRQILKHYYPEAVLERIY</sequence>
<dbReference type="InterPro" id="IPR013486">
    <property type="entry name" value="SpoIID/LytB"/>
</dbReference>
<evidence type="ECO:0000313" key="2">
    <source>
        <dbReference type="EMBL" id="AQQ08727.1"/>
    </source>
</evidence>
<dbReference type="GO" id="GO:0030288">
    <property type="term" value="C:outer membrane-bounded periplasmic space"/>
    <property type="evidence" value="ECO:0007669"/>
    <property type="project" value="TreeGrafter"/>
</dbReference>
<dbReference type="Proteomes" id="UP000188273">
    <property type="component" value="Chromosome"/>
</dbReference>
<evidence type="ECO:0000259" key="1">
    <source>
        <dbReference type="Pfam" id="PF08486"/>
    </source>
</evidence>